<organism evidence="1 2">
    <name type="scientific">Arabidopsis arenosa</name>
    <name type="common">Sand rock-cress</name>
    <name type="synonym">Cardaminopsis arenosa</name>
    <dbReference type="NCBI Taxonomy" id="38785"/>
    <lineage>
        <taxon>Eukaryota</taxon>
        <taxon>Viridiplantae</taxon>
        <taxon>Streptophyta</taxon>
        <taxon>Embryophyta</taxon>
        <taxon>Tracheophyta</taxon>
        <taxon>Spermatophyta</taxon>
        <taxon>Magnoliopsida</taxon>
        <taxon>eudicotyledons</taxon>
        <taxon>Gunneridae</taxon>
        <taxon>Pentapetalae</taxon>
        <taxon>rosids</taxon>
        <taxon>malvids</taxon>
        <taxon>Brassicales</taxon>
        <taxon>Brassicaceae</taxon>
        <taxon>Camelineae</taxon>
        <taxon>Arabidopsis</taxon>
    </lineage>
</organism>
<accession>A0A8S2A4H2</accession>
<keyword evidence="2" id="KW-1185">Reference proteome</keyword>
<name>A0A8S2A4H2_ARAAE</name>
<dbReference type="Proteomes" id="UP000682877">
    <property type="component" value="Chromosome 4"/>
</dbReference>
<reference evidence="1" key="1">
    <citation type="submission" date="2021-01" db="EMBL/GenBank/DDBJ databases">
        <authorList>
            <person name="Bezrukov I."/>
        </authorList>
    </citation>
    <scope>NUCLEOTIDE SEQUENCE</scope>
</reference>
<gene>
    <name evidence="1" type="ORF">AARE701A_LOCUS9678</name>
</gene>
<evidence type="ECO:0000313" key="1">
    <source>
        <dbReference type="EMBL" id="CAE6011138.1"/>
    </source>
</evidence>
<sequence length="154" mass="17468">MPLKASPPLQLNVRRFVPQYEDVRLMRLDQSYVGYLSDHFYGESDLPCIEDGVRLVLTFSVIKPLNHSSNCCYGMGWFMEEPLKASIQHGSSFRPVVSYALVAEELALKTTISAALAVGFSRSAYYSDWQEFPFFSMSEATHLLLTISLMIREV</sequence>
<proteinExistence type="predicted"/>
<dbReference type="AlphaFoldDB" id="A0A8S2A4H2"/>
<evidence type="ECO:0000313" key="2">
    <source>
        <dbReference type="Proteomes" id="UP000682877"/>
    </source>
</evidence>
<protein>
    <submittedName>
        <fullName evidence="1">Uncharacterized protein</fullName>
    </submittedName>
</protein>
<dbReference type="EMBL" id="LR999454">
    <property type="protein sequence ID" value="CAE6011138.1"/>
    <property type="molecule type" value="Genomic_DNA"/>
</dbReference>